<evidence type="ECO:0000313" key="3">
    <source>
        <dbReference type="Proteomes" id="UP000008631"/>
    </source>
</evidence>
<dbReference type="EMBL" id="CP002353">
    <property type="protein sequence ID" value="ADV63284.1"/>
    <property type="molecule type" value="Genomic_DNA"/>
</dbReference>
<proteinExistence type="predicted"/>
<reference key="1">
    <citation type="submission" date="2010-11" db="EMBL/GenBank/DDBJ databases">
        <title>The complete sequence of chromosome of Isophaera pallida ATCC 43644.</title>
        <authorList>
            <consortium name="US DOE Joint Genome Institute (JGI-PGF)"/>
            <person name="Lucas S."/>
            <person name="Copeland A."/>
            <person name="Lapidus A."/>
            <person name="Bruce D."/>
            <person name="Goodwin L."/>
            <person name="Pitluck S."/>
            <person name="Kyrpides N."/>
            <person name="Mavromatis K."/>
            <person name="Pagani I."/>
            <person name="Ivanova N."/>
            <person name="Saunders E."/>
            <person name="Brettin T."/>
            <person name="Detter J.C."/>
            <person name="Han C."/>
            <person name="Tapia R."/>
            <person name="Land M."/>
            <person name="Hauser L."/>
            <person name="Markowitz V."/>
            <person name="Cheng J.-F."/>
            <person name="Hugenholtz P."/>
            <person name="Woyke T."/>
            <person name="Wu D."/>
            <person name="Eisen J.A."/>
        </authorList>
    </citation>
    <scope>NUCLEOTIDE SEQUENCE</scope>
    <source>
        <strain>ATCC 43644</strain>
    </source>
</reference>
<accession>E8R0F2</accession>
<sequence>MSIEEVLPLILNDGINYLLLFVGACVVIYFWNNRAHTM</sequence>
<evidence type="ECO:0000256" key="1">
    <source>
        <dbReference type="SAM" id="Phobius"/>
    </source>
</evidence>
<keyword evidence="1" id="KW-0472">Membrane</keyword>
<dbReference type="HOGENOM" id="CLU_3328812_0_0_0"/>
<dbReference type="InParanoid" id="E8R0F2"/>
<dbReference type="Proteomes" id="UP000008631">
    <property type="component" value="Chromosome"/>
</dbReference>
<dbReference type="AlphaFoldDB" id="E8R0F2"/>
<organism evidence="2 3">
    <name type="scientific">Isosphaera pallida (strain ATCC 43644 / DSM 9630 / IS1B)</name>
    <dbReference type="NCBI Taxonomy" id="575540"/>
    <lineage>
        <taxon>Bacteria</taxon>
        <taxon>Pseudomonadati</taxon>
        <taxon>Planctomycetota</taxon>
        <taxon>Planctomycetia</taxon>
        <taxon>Isosphaerales</taxon>
        <taxon>Isosphaeraceae</taxon>
        <taxon>Isosphaera</taxon>
    </lineage>
</organism>
<keyword evidence="1" id="KW-1133">Transmembrane helix</keyword>
<reference evidence="2 3" key="2">
    <citation type="journal article" date="2011" name="Stand. Genomic Sci.">
        <title>Complete genome sequence of Isosphaera pallida type strain (IS1B).</title>
        <authorList>
            <consortium name="US DOE Joint Genome Institute (JGI-PGF)"/>
            <person name="Goker M."/>
            <person name="Cleland D."/>
            <person name="Saunders E."/>
            <person name="Lapidus A."/>
            <person name="Nolan M."/>
            <person name="Lucas S."/>
            <person name="Hammon N."/>
            <person name="Deshpande S."/>
            <person name="Cheng J.F."/>
            <person name="Tapia R."/>
            <person name="Han C."/>
            <person name="Goodwin L."/>
            <person name="Pitluck S."/>
            <person name="Liolios K."/>
            <person name="Pagani I."/>
            <person name="Ivanova N."/>
            <person name="Mavromatis K."/>
            <person name="Pati A."/>
            <person name="Chen A."/>
            <person name="Palaniappan K."/>
            <person name="Land M."/>
            <person name="Hauser L."/>
            <person name="Chang Y.J."/>
            <person name="Jeffries C.D."/>
            <person name="Detter J.C."/>
            <person name="Beck B."/>
            <person name="Woyke T."/>
            <person name="Bristow J."/>
            <person name="Eisen J.A."/>
            <person name="Markowitz V."/>
            <person name="Hugenholtz P."/>
            <person name="Kyrpides N.C."/>
            <person name="Klenk H.P."/>
        </authorList>
    </citation>
    <scope>NUCLEOTIDE SEQUENCE [LARGE SCALE GENOMIC DNA]</scope>
    <source>
        <strain evidence="3">ATCC 43644 / DSM 9630 / IS1B</strain>
    </source>
</reference>
<keyword evidence="1" id="KW-0812">Transmembrane</keyword>
<keyword evidence="3" id="KW-1185">Reference proteome</keyword>
<evidence type="ECO:0000313" key="2">
    <source>
        <dbReference type="EMBL" id="ADV63284.1"/>
    </source>
</evidence>
<dbReference type="KEGG" id="ipa:Isop_2716"/>
<name>E8R0F2_ISOPI</name>
<gene>
    <name evidence="2" type="ordered locus">Isop_2716</name>
</gene>
<feature type="transmembrane region" description="Helical" evidence="1">
    <location>
        <begin position="14"/>
        <end position="32"/>
    </location>
</feature>
<protein>
    <submittedName>
        <fullName evidence="2">Uncharacterized protein</fullName>
    </submittedName>
</protein>